<dbReference type="AlphaFoldDB" id="A0A0C3F476"/>
<organism evidence="2 3">
    <name type="scientific">Piloderma croceum (strain F 1598)</name>
    <dbReference type="NCBI Taxonomy" id="765440"/>
    <lineage>
        <taxon>Eukaryota</taxon>
        <taxon>Fungi</taxon>
        <taxon>Dikarya</taxon>
        <taxon>Basidiomycota</taxon>
        <taxon>Agaricomycotina</taxon>
        <taxon>Agaricomycetes</taxon>
        <taxon>Agaricomycetidae</taxon>
        <taxon>Atheliales</taxon>
        <taxon>Atheliaceae</taxon>
        <taxon>Piloderma</taxon>
    </lineage>
</organism>
<protein>
    <submittedName>
        <fullName evidence="2">Uncharacterized protein</fullName>
    </submittedName>
</protein>
<dbReference type="InParanoid" id="A0A0C3F476"/>
<reference evidence="2 3" key="1">
    <citation type="submission" date="2014-04" db="EMBL/GenBank/DDBJ databases">
        <authorList>
            <consortium name="DOE Joint Genome Institute"/>
            <person name="Kuo A."/>
            <person name="Tarkka M."/>
            <person name="Buscot F."/>
            <person name="Kohler A."/>
            <person name="Nagy L.G."/>
            <person name="Floudas D."/>
            <person name="Copeland A."/>
            <person name="Barry K.W."/>
            <person name="Cichocki N."/>
            <person name="Veneault-Fourrey C."/>
            <person name="LaButti K."/>
            <person name="Lindquist E.A."/>
            <person name="Lipzen A."/>
            <person name="Lundell T."/>
            <person name="Morin E."/>
            <person name="Murat C."/>
            <person name="Sun H."/>
            <person name="Tunlid A."/>
            <person name="Henrissat B."/>
            <person name="Grigoriev I.V."/>
            <person name="Hibbett D.S."/>
            <person name="Martin F."/>
            <person name="Nordberg H.P."/>
            <person name="Cantor M.N."/>
            <person name="Hua S.X."/>
        </authorList>
    </citation>
    <scope>NUCLEOTIDE SEQUENCE [LARGE SCALE GENOMIC DNA]</scope>
    <source>
        <strain evidence="2 3">F 1598</strain>
    </source>
</reference>
<evidence type="ECO:0000256" key="1">
    <source>
        <dbReference type="SAM" id="MobiDB-lite"/>
    </source>
</evidence>
<accession>A0A0C3F476</accession>
<dbReference type="Proteomes" id="UP000054166">
    <property type="component" value="Unassembled WGS sequence"/>
</dbReference>
<feature type="region of interest" description="Disordered" evidence="1">
    <location>
        <begin position="73"/>
        <end position="101"/>
    </location>
</feature>
<reference evidence="3" key="2">
    <citation type="submission" date="2015-01" db="EMBL/GenBank/DDBJ databases">
        <title>Evolutionary Origins and Diversification of the Mycorrhizal Mutualists.</title>
        <authorList>
            <consortium name="DOE Joint Genome Institute"/>
            <consortium name="Mycorrhizal Genomics Consortium"/>
            <person name="Kohler A."/>
            <person name="Kuo A."/>
            <person name="Nagy L.G."/>
            <person name="Floudas D."/>
            <person name="Copeland A."/>
            <person name="Barry K.W."/>
            <person name="Cichocki N."/>
            <person name="Veneault-Fourrey C."/>
            <person name="LaButti K."/>
            <person name="Lindquist E.A."/>
            <person name="Lipzen A."/>
            <person name="Lundell T."/>
            <person name="Morin E."/>
            <person name="Murat C."/>
            <person name="Riley R."/>
            <person name="Ohm R."/>
            <person name="Sun H."/>
            <person name="Tunlid A."/>
            <person name="Henrissat B."/>
            <person name="Grigoriev I.V."/>
            <person name="Hibbett D.S."/>
            <person name="Martin F."/>
        </authorList>
    </citation>
    <scope>NUCLEOTIDE SEQUENCE [LARGE SCALE GENOMIC DNA]</scope>
    <source>
        <strain evidence="3">F 1598</strain>
    </source>
</reference>
<dbReference type="EMBL" id="KN833009">
    <property type="protein sequence ID" value="KIM79545.1"/>
    <property type="molecule type" value="Genomic_DNA"/>
</dbReference>
<keyword evidence="3" id="KW-1185">Reference proteome</keyword>
<evidence type="ECO:0000313" key="3">
    <source>
        <dbReference type="Proteomes" id="UP000054166"/>
    </source>
</evidence>
<evidence type="ECO:0000313" key="2">
    <source>
        <dbReference type="EMBL" id="KIM79545.1"/>
    </source>
</evidence>
<dbReference type="HOGENOM" id="CLU_1366717_0_0_1"/>
<gene>
    <name evidence="2" type="ORF">PILCRDRAFT_559789</name>
</gene>
<feature type="compositionally biased region" description="Basic and acidic residues" evidence="1">
    <location>
        <begin position="84"/>
        <end position="96"/>
    </location>
</feature>
<proteinExistence type="predicted"/>
<sequence length="200" mass="22822">MLFVASAFITARTRKRELDYSRSLTSFTKQTFKVSGGNSIIQPSQNYLNVQKRETKSVSKWYVVFEQPKLSGVSAQSRGPSRSILDRRGSPRESRLTRMPLPLGYPSSLPKRLPHASQLVIQSRTWSVINVNVADIALPQQLLGTALHRRSRKACFIRKYSSTTIPTNLTSSLRFTCTHRHCKMLVNRLTHNTRLTHIRL</sequence>
<name>A0A0C3F476_PILCF</name>